<dbReference type="EMBL" id="NPBQ01000092">
    <property type="protein sequence ID" value="PAD82376.1"/>
    <property type="molecule type" value="Genomic_DNA"/>
</dbReference>
<keyword evidence="4" id="KW-0479">Metal-binding</keyword>
<dbReference type="InterPro" id="IPR006638">
    <property type="entry name" value="Elp3/MiaA/NifB-like_rSAM"/>
</dbReference>
<dbReference type="Pfam" id="PF04055">
    <property type="entry name" value="Radical_SAM"/>
    <property type="match status" value="1"/>
</dbReference>
<evidence type="ECO:0000256" key="1">
    <source>
        <dbReference type="ARBA" id="ARBA00001966"/>
    </source>
</evidence>
<dbReference type="Proteomes" id="UP000216961">
    <property type="component" value="Unassembled WGS sequence"/>
</dbReference>
<dbReference type="SFLD" id="SFLDS00029">
    <property type="entry name" value="Radical_SAM"/>
    <property type="match status" value="1"/>
</dbReference>
<dbReference type="NCBIfam" id="TIGR04085">
    <property type="entry name" value="rSAM_more_4Fe4S"/>
    <property type="match status" value="1"/>
</dbReference>
<dbReference type="SUPFAM" id="SSF102114">
    <property type="entry name" value="Radical SAM enzymes"/>
    <property type="match status" value="1"/>
</dbReference>
<dbReference type="SFLD" id="SFLDG01386">
    <property type="entry name" value="main_SPASM_domain-containing"/>
    <property type="match status" value="1"/>
</dbReference>
<protein>
    <submittedName>
        <fullName evidence="7">Uncharacterized protein</fullName>
    </submittedName>
</protein>
<dbReference type="Gene3D" id="3.20.20.70">
    <property type="entry name" value="Aldolase class I"/>
    <property type="match status" value="1"/>
</dbReference>
<dbReference type="AlphaFoldDB" id="A0A268FAH8"/>
<dbReference type="KEGG" id="bcir:C2I06_11445"/>
<evidence type="ECO:0000256" key="5">
    <source>
        <dbReference type="ARBA" id="ARBA00023004"/>
    </source>
</evidence>
<reference evidence="7 8" key="1">
    <citation type="submission" date="2017-07" db="EMBL/GenBank/DDBJ databases">
        <title>Isolation and whole genome analysis of endospore-forming bacteria from heroin.</title>
        <authorList>
            <person name="Kalinowski J."/>
            <person name="Ahrens B."/>
            <person name="Al-Dilaimi A."/>
            <person name="Winkler A."/>
            <person name="Wibberg D."/>
            <person name="Schleenbecker U."/>
            <person name="Ruckert C."/>
            <person name="Wolfel R."/>
            <person name="Grass G."/>
        </authorList>
    </citation>
    <scope>NUCLEOTIDE SEQUENCE [LARGE SCALE GENOMIC DNA]</scope>
    <source>
        <strain evidence="7 8">7521-2</strain>
    </source>
</reference>
<comment type="cofactor">
    <cofactor evidence="1">
        <name>[4Fe-4S] cluster</name>
        <dbReference type="ChEBI" id="CHEBI:49883"/>
    </cofactor>
</comment>
<dbReference type="CDD" id="cd01335">
    <property type="entry name" value="Radical_SAM"/>
    <property type="match status" value="1"/>
</dbReference>
<dbReference type="InterPro" id="IPR007197">
    <property type="entry name" value="rSAM"/>
</dbReference>
<dbReference type="PROSITE" id="PS51918">
    <property type="entry name" value="RADICAL_SAM"/>
    <property type="match status" value="1"/>
</dbReference>
<keyword evidence="5" id="KW-0408">Iron</keyword>
<dbReference type="PROSITE" id="PS01305">
    <property type="entry name" value="MOAA_NIFB_PQQE"/>
    <property type="match status" value="1"/>
</dbReference>
<accession>A0A268FAH8</accession>
<comment type="caution">
    <text evidence="7">The sequence shown here is derived from an EMBL/GenBank/DDBJ whole genome shotgun (WGS) entry which is preliminary data.</text>
</comment>
<name>A0A268FAH8_NIACI</name>
<evidence type="ECO:0000313" key="8">
    <source>
        <dbReference type="Proteomes" id="UP000216961"/>
    </source>
</evidence>
<evidence type="ECO:0000256" key="4">
    <source>
        <dbReference type="ARBA" id="ARBA00022723"/>
    </source>
</evidence>
<gene>
    <name evidence="7" type="ORF">CHH57_15075</name>
</gene>
<dbReference type="InterPro" id="IPR013785">
    <property type="entry name" value="Aldolase_TIM"/>
</dbReference>
<dbReference type="InterPro" id="IPR023867">
    <property type="entry name" value="Sulphatase_maturase_rSAM"/>
</dbReference>
<evidence type="ECO:0000256" key="3">
    <source>
        <dbReference type="ARBA" id="ARBA00022691"/>
    </source>
</evidence>
<keyword evidence="6" id="KW-0411">Iron-sulfur</keyword>
<dbReference type="GO" id="GO:0016491">
    <property type="term" value="F:oxidoreductase activity"/>
    <property type="evidence" value="ECO:0007669"/>
    <property type="project" value="InterPro"/>
</dbReference>
<dbReference type="SMART" id="SM00729">
    <property type="entry name" value="Elp3"/>
    <property type="match status" value="1"/>
</dbReference>
<sequence length="458" mass="52372">MEPFVKIPKENKLIETKEWKRSRYTIQASDELDGSLYLSNTYTGSFISVPEQHVSNVKKILSQGYNGDLEGLPKLLAERGFIVKEDTNELFRARMLHEIVGRRDDTLQLIFLVTEQCNFRCTYCYEKFEKGKMTQEVRNGIKEYVRSKARYLKYLNIHWFGGEPLIAMDVIEDLSEAFKQICEEYDITYTASVTTNGFNLTPKNVEKLINYNVSYFQVTVDGNPEYHNCTRHLKGGQPTFDKIWSNLKAMKAMEAKFLCRIRVNFLKENLEGVPDFIDEIVKEFDCDERYAVNFFPVGQWGGENDEDLNVLSEKDATNAALSLCDLAVEKGLNNVMDSILKPGGNVCYAAKHNSFVIGSDGIVYKCTVALYNEKNHVGRIHPDGKMTLDMDKYALWIMNDEGEDPGCQKCFFRPSCQGAACPLVRIETGKAPCPPEKKQIKRVLKIVGREKKRSYVNT</sequence>
<dbReference type="SFLD" id="SFLDG01384">
    <property type="entry name" value="thioether_bond_formation_requi"/>
    <property type="match status" value="1"/>
</dbReference>
<dbReference type="PANTHER" id="PTHR43787:SF3">
    <property type="entry name" value="ARYLSULFATASE REGULATORY PROTEIN"/>
    <property type="match status" value="1"/>
</dbReference>
<organism evidence="7 8">
    <name type="scientific">Niallia circulans</name>
    <name type="common">Bacillus circulans</name>
    <dbReference type="NCBI Taxonomy" id="1397"/>
    <lineage>
        <taxon>Bacteria</taxon>
        <taxon>Bacillati</taxon>
        <taxon>Bacillota</taxon>
        <taxon>Bacilli</taxon>
        <taxon>Bacillales</taxon>
        <taxon>Bacillaceae</taxon>
        <taxon>Niallia</taxon>
    </lineage>
</organism>
<evidence type="ECO:0000256" key="6">
    <source>
        <dbReference type="ARBA" id="ARBA00023014"/>
    </source>
</evidence>
<evidence type="ECO:0000313" key="7">
    <source>
        <dbReference type="EMBL" id="PAD82376.1"/>
    </source>
</evidence>
<dbReference type="GO" id="GO:0032324">
    <property type="term" value="P:molybdopterin cofactor biosynthetic process"/>
    <property type="evidence" value="ECO:0007669"/>
    <property type="project" value="UniProtKB-ARBA"/>
</dbReference>
<dbReference type="SFLD" id="SFLDG01067">
    <property type="entry name" value="SPASM/twitch_domain_containing"/>
    <property type="match status" value="1"/>
</dbReference>
<evidence type="ECO:0000256" key="2">
    <source>
        <dbReference type="ARBA" id="ARBA00022485"/>
    </source>
</evidence>
<dbReference type="InterPro" id="IPR023885">
    <property type="entry name" value="4Fe4S-binding_SPASM_dom"/>
</dbReference>
<dbReference type="GO" id="GO:0051539">
    <property type="term" value="F:4 iron, 4 sulfur cluster binding"/>
    <property type="evidence" value="ECO:0007669"/>
    <property type="project" value="UniProtKB-KW"/>
</dbReference>
<keyword evidence="2" id="KW-0004">4Fe-4S</keyword>
<dbReference type="GO" id="GO:0046872">
    <property type="term" value="F:metal ion binding"/>
    <property type="evidence" value="ECO:0007669"/>
    <property type="project" value="UniProtKB-KW"/>
</dbReference>
<dbReference type="InterPro" id="IPR058240">
    <property type="entry name" value="rSAM_sf"/>
</dbReference>
<dbReference type="InterPro" id="IPR000385">
    <property type="entry name" value="MoaA_NifB_PqqE_Fe-S-bd_CS"/>
</dbReference>
<dbReference type="RefSeq" id="WP_095331410.1">
    <property type="nucleotide sequence ID" value="NZ_CP026031.1"/>
</dbReference>
<proteinExistence type="predicted"/>
<keyword evidence="3" id="KW-0949">S-adenosyl-L-methionine</keyword>
<dbReference type="PANTHER" id="PTHR43787">
    <property type="entry name" value="FEMO COFACTOR BIOSYNTHESIS PROTEIN NIFB-RELATED"/>
    <property type="match status" value="1"/>
</dbReference>